<keyword evidence="4 8" id="KW-0812">Transmembrane</keyword>
<comment type="caution">
    <text evidence="9">The sequence shown here is derived from an EMBL/GenBank/DDBJ whole genome shotgun (WGS) entry which is preliminary data.</text>
</comment>
<feature type="transmembrane region" description="Helical" evidence="8">
    <location>
        <begin position="73"/>
        <end position="90"/>
    </location>
</feature>
<feature type="binding site" evidence="7">
    <location>
        <position position="241"/>
    </location>
    <ligand>
        <name>Mg(2+)</name>
        <dbReference type="ChEBI" id="CHEBI:18420"/>
    </ligand>
</feature>
<feature type="transmembrane region" description="Helical" evidence="8">
    <location>
        <begin position="47"/>
        <end position="67"/>
    </location>
</feature>
<dbReference type="InterPro" id="IPR000715">
    <property type="entry name" value="Glycosyl_transferase_4"/>
</dbReference>
<evidence type="ECO:0000256" key="7">
    <source>
        <dbReference type="PIRSR" id="PIRSR600715-1"/>
    </source>
</evidence>
<gene>
    <name evidence="9" type="ORF">A2196_04300</name>
</gene>
<keyword evidence="6 8" id="KW-0472">Membrane</keyword>
<evidence type="ECO:0000256" key="3">
    <source>
        <dbReference type="ARBA" id="ARBA00022679"/>
    </source>
</evidence>
<evidence type="ECO:0000256" key="4">
    <source>
        <dbReference type="ARBA" id="ARBA00022692"/>
    </source>
</evidence>
<keyword evidence="2" id="KW-1003">Cell membrane</keyword>
<dbReference type="AlphaFoldDB" id="A0A1F5HAY8"/>
<keyword evidence="5 8" id="KW-1133">Transmembrane helix</keyword>
<dbReference type="STRING" id="1797737.A2196_04300"/>
<dbReference type="GO" id="GO:0044038">
    <property type="term" value="P:cell wall macromolecule biosynthetic process"/>
    <property type="evidence" value="ECO:0007669"/>
    <property type="project" value="TreeGrafter"/>
</dbReference>
<dbReference type="Proteomes" id="UP000176751">
    <property type="component" value="Unassembled WGS sequence"/>
</dbReference>
<feature type="transmembrane region" description="Helical" evidence="8">
    <location>
        <begin position="102"/>
        <end position="122"/>
    </location>
</feature>
<feature type="transmembrane region" description="Helical" evidence="8">
    <location>
        <begin position="6"/>
        <end position="26"/>
    </location>
</feature>
<protein>
    <recommendedName>
        <fullName evidence="11">Undecaprenyl-phosphate alpha-N-acetylglucosaminyl 1-phosphate transferase</fullName>
    </recommendedName>
</protein>
<name>A0A1F5HAY8_9BACT</name>
<comment type="cofactor">
    <cofactor evidence="7">
        <name>Mg(2+)</name>
        <dbReference type="ChEBI" id="CHEBI:18420"/>
    </cofactor>
</comment>
<dbReference type="GO" id="GO:0046872">
    <property type="term" value="F:metal ion binding"/>
    <property type="evidence" value="ECO:0007669"/>
    <property type="project" value="UniProtKB-KW"/>
</dbReference>
<evidence type="ECO:0000256" key="1">
    <source>
        <dbReference type="ARBA" id="ARBA00004651"/>
    </source>
</evidence>
<reference evidence="9 10" key="1">
    <citation type="journal article" date="2016" name="Nat. Commun.">
        <title>Thousands of microbial genomes shed light on interconnected biogeochemical processes in an aquifer system.</title>
        <authorList>
            <person name="Anantharaman K."/>
            <person name="Brown C.T."/>
            <person name="Hug L.A."/>
            <person name="Sharon I."/>
            <person name="Castelle C.J."/>
            <person name="Probst A.J."/>
            <person name="Thomas B.C."/>
            <person name="Singh A."/>
            <person name="Wilkins M.J."/>
            <person name="Karaoz U."/>
            <person name="Brodie E.L."/>
            <person name="Williams K.H."/>
            <person name="Hubbard S.S."/>
            <person name="Banfield J.F."/>
        </authorList>
    </citation>
    <scope>NUCLEOTIDE SEQUENCE [LARGE SCALE GENOMIC DNA]</scope>
</reference>
<dbReference type="PANTHER" id="PTHR22926">
    <property type="entry name" value="PHOSPHO-N-ACETYLMURAMOYL-PENTAPEPTIDE-TRANSFERASE"/>
    <property type="match status" value="1"/>
</dbReference>
<keyword evidence="7" id="KW-0479">Metal-binding</keyword>
<dbReference type="CDD" id="cd06853">
    <property type="entry name" value="GT_WecA_like"/>
    <property type="match status" value="1"/>
</dbReference>
<dbReference type="GO" id="GO:0071555">
    <property type="term" value="P:cell wall organization"/>
    <property type="evidence" value="ECO:0007669"/>
    <property type="project" value="TreeGrafter"/>
</dbReference>
<feature type="transmembrane region" description="Helical" evidence="8">
    <location>
        <begin position="188"/>
        <end position="206"/>
    </location>
</feature>
<comment type="subcellular location">
    <subcellularLocation>
        <location evidence="1">Cell membrane</location>
        <topology evidence="1">Multi-pass membrane protein</topology>
    </subcellularLocation>
</comment>
<dbReference type="PANTHER" id="PTHR22926:SF3">
    <property type="entry name" value="UNDECAPRENYL-PHOSPHATE ALPHA-N-ACETYLGLUCOSAMINYL 1-PHOSPHATE TRANSFERASE"/>
    <property type="match status" value="1"/>
</dbReference>
<dbReference type="GO" id="GO:0016780">
    <property type="term" value="F:phosphotransferase activity, for other substituted phosphate groups"/>
    <property type="evidence" value="ECO:0007669"/>
    <property type="project" value="InterPro"/>
</dbReference>
<dbReference type="GO" id="GO:0005886">
    <property type="term" value="C:plasma membrane"/>
    <property type="evidence" value="ECO:0007669"/>
    <property type="project" value="UniProtKB-SubCell"/>
</dbReference>
<feature type="transmembrane region" description="Helical" evidence="8">
    <location>
        <begin position="242"/>
        <end position="260"/>
    </location>
</feature>
<feature type="transmembrane region" description="Helical" evidence="8">
    <location>
        <begin position="312"/>
        <end position="330"/>
    </location>
</feature>
<dbReference type="GO" id="GO:0009103">
    <property type="term" value="P:lipopolysaccharide biosynthetic process"/>
    <property type="evidence" value="ECO:0007669"/>
    <property type="project" value="TreeGrafter"/>
</dbReference>
<sequence>MSFIIPFLLALGISLIATPITIFYAKKYSFVDNPKKHKHPAILHKKIIPRAGGVPIFLAFAVAALLTIGITKAISGIFLGGLILVIIGLVDDKIDLNNWWKLAGQILAAGVAIGFGVGISFITNPLHIFGSGSFWTEEVLRLDVWRIPFNFLGEHSILILADLFALFWIVWVINMVNFSSGVDGQMPGIVLVTLFVLFAASLRFAVDPSQLVVAKLALIGAGATFGFLIYNFYPAKIFPGDSASYFLGFLIAVVAILSGAKVGAAILVMTIPLVDGVFTIFRRLAIGKSPFSDDRNHLQHLLLGLGWGQRRIALFYWLLCAILGAVALLLPSEEKLFAGAVVAVIVIGGLLWLNIGLSTKARG</sequence>
<evidence type="ECO:0000313" key="10">
    <source>
        <dbReference type="Proteomes" id="UP000176751"/>
    </source>
</evidence>
<evidence type="ECO:0000256" key="6">
    <source>
        <dbReference type="ARBA" id="ARBA00023136"/>
    </source>
</evidence>
<dbReference type="EMBL" id="MFCA01000028">
    <property type="protein sequence ID" value="OGE01344.1"/>
    <property type="molecule type" value="Genomic_DNA"/>
</dbReference>
<feature type="binding site" evidence="7">
    <location>
        <position position="177"/>
    </location>
    <ligand>
        <name>Mg(2+)</name>
        <dbReference type="ChEBI" id="CHEBI:18420"/>
    </ligand>
</feature>
<proteinExistence type="predicted"/>
<evidence type="ECO:0000256" key="5">
    <source>
        <dbReference type="ARBA" id="ARBA00022989"/>
    </source>
</evidence>
<organism evidence="9 10">
    <name type="scientific">Candidatus Curtissbacteria bacterium RIFOXYA1_FULL_41_14</name>
    <dbReference type="NCBI Taxonomy" id="1797737"/>
    <lineage>
        <taxon>Bacteria</taxon>
        <taxon>Candidatus Curtissiibacteriota</taxon>
    </lineage>
</organism>
<evidence type="ECO:0000256" key="8">
    <source>
        <dbReference type="SAM" id="Phobius"/>
    </source>
</evidence>
<feature type="transmembrane region" description="Helical" evidence="8">
    <location>
        <begin position="336"/>
        <end position="357"/>
    </location>
</feature>
<dbReference type="Pfam" id="PF00953">
    <property type="entry name" value="Glycos_transf_4"/>
    <property type="match status" value="1"/>
</dbReference>
<feature type="transmembrane region" description="Helical" evidence="8">
    <location>
        <begin position="212"/>
        <end position="230"/>
    </location>
</feature>
<accession>A0A1F5HAY8</accession>
<keyword evidence="7" id="KW-0460">Magnesium</keyword>
<feature type="transmembrane region" description="Helical" evidence="8">
    <location>
        <begin position="157"/>
        <end position="176"/>
    </location>
</feature>
<evidence type="ECO:0000256" key="2">
    <source>
        <dbReference type="ARBA" id="ARBA00022475"/>
    </source>
</evidence>
<keyword evidence="3" id="KW-0808">Transferase</keyword>
<evidence type="ECO:0000313" key="9">
    <source>
        <dbReference type="EMBL" id="OGE01344.1"/>
    </source>
</evidence>
<evidence type="ECO:0008006" key="11">
    <source>
        <dbReference type="Google" id="ProtNLM"/>
    </source>
</evidence>